<protein>
    <recommendedName>
        <fullName evidence="2">Coiled-coil domain-containing protein 167</fullName>
    </recommendedName>
</protein>
<proteinExistence type="predicted"/>
<evidence type="ECO:0000256" key="1">
    <source>
        <dbReference type="ARBA" id="ARBA00004167"/>
    </source>
</evidence>
<keyword evidence="3 8" id="KW-0812">Transmembrane</keyword>
<evidence type="ECO:0000256" key="6">
    <source>
        <dbReference type="ARBA" id="ARBA00023136"/>
    </source>
</evidence>
<feature type="coiled-coil region" evidence="7">
    <location>
        <begin position="14"/>
        <end position="64"/>
    </location>
</feature>
<reference evidence="9 10" key="1">
    <citation type="submission" date="2017-03" db="EMBL/GenBank/DDBJ databases">
        <title>Genome of the blue death feigning beetle - Asbolus verrucosus.</title>
        <authorList>
            <person name="Rider S.D."/>
        </authorList>
    </citation>
    <scope>NUCLEOTIDE SEQUENCE [LARGE SCALE GENOMIC DNA]</scope>
    <source>
        <strain evidence="9">Butters</strain>
        <tissue evidence="9">Head and leg muscle</tissue>
    </source>
</reference>
<keyword evidence="4 8" id="KW-1133">Transmembrane helix</keyword>
<keyword evidence="6 8" id="KW-0472">Membrane</keyword>
<evidence type="ECO:0000256" key="2">
    <source>
        <dbReference type="ARBA" id="ARBA00022350"/>
    </source>
</evidence>
<evidence type="ECO:0000256" key="4">
    <source>
        <dbReference type="ARBA" id="ARBA00022989"/>
    </source>
</evidence>
<name>A0A482W0C7_ASBVE</name>
<dbReference type="PANTHER" id="PTHR31759">
    <property type="entry name" value="COILED-COIL DOMAIN-CONTAINING PROTEIN 167"/>
    <property type="match status" value="1"/>
</dbReference>
<dbReference type="OrthoDB" id="6774119at2759"/>
<feature type="transmembrane region" description="Helical" evidence="8">
    <location>
        <begin position="76"/>
        <end position="96"/>
    </location>
</feature>
<comment type="caution">
    <text evidence="9">The sequence shown here is derived from an EMBL/GenBank/DDBJ whole genome shotgun (WGS) entry which is preliminary data.</text>
</comment>
<evidence type="ECO:0000313" key="10">
    <source>
        <dbReference type="Proteomes" id="UP000292052"/>
    </source>
</evidence>
<dbReference type="InterPro" id="IPR028194">
    <property type="entry name" value="CC167"/>
</dbReference>
<dbReference type="EMBL" id="QDEB01046817">
    <property type="protein sequence ID" value="RZC38057.1"/>
    <property type="molecule type" value="Genomic_DNA"/>
</dbReference>
<evidence type="ECO:0000256" key="7">
    <source>
        <dbReference type="SAM" id="Coils"/>
    </source>
</evidence>
<gene>
    <name evidence="9" type="ORF">BDFB_004884</name>
</gene>
<dbReference type="GO" id="GO:0016020">
    <property type="term" value="C:membrane"/>
    <property type="evidence" value="ECO:0007669"/>
    <property type="project" value="UniProtKB-SubCell"/>
</dbReference>
<dbReference type="AlphaFoldDB" id="A0A482W0C7"/>
<dbReference type="Pfam" id="PF15188">
    <property type="entry name" value="CCDC-167"/>
    <property type="match status" value="1"/>
</dbReference>
<evidence type="ECO:0000313" key="9">
    <source>
        <dbReference type="EMBL" id="RZC38057.1"/>
    </source>
</evidence>
<dbReference type="PANTHER" id="PTHR31759:SF1">
    <property type="entry name" value="COILED-COIL DOMAIN-CONTAINING PROTEIN 167"/>
    <property type="match status" value="1"/>
</dbReference>
<keyword evidence="10" id="KW-1185">Reference proteome</keyword>
<evidence type="ECO:0000256" key="8">
    <source>
        <dbReference type="SAM" id="Phobius"/>
    </source>
</evidence>
<sequence>MSSFLGECSVMKEISKTEEAIKICYERVRSLEKKIEYDISAEKKDSIKKELSEVRKLLKTNEEQLSCLHRHNRKSFAIVAALCFMCFTIYALYILIYGQDL</sequence>
<evidence type="ECO:0000256" key="5">
    <source>
        <dbReference type="ARBA" id="ARBA00023054"/>
    </source>
</evidence>
<keyword evidence="5 7" id="KW-0175">Coiled coil</keyword>
<organism evidence="9 10">
    <name type="scientific">Asbolus verrucosus</name>
    <name type="common">Desert ironclad beetle</name>
    <dbReference type="NCBI Taxonomy" id="1661398"/>
    <lineage>
        <taxon>Eukaryota</taxon>
        <taxon>Metazoa</taxon>
        <taxon>Ecdysozoa</taxon>
        <taxon>Arthropoda</taxon>
        <taxon>Hexapoda</taxon>
        <taxon>Insecta</taxon>
        <taxon>Pterygota</taxon>
        <taxon>Neoptera</taxon>
        <taxon>Endopterygota</taxon>
        <taxon>Coleoptera</taxon>
        <taxon>Polyphaga</taxon>
        <taxon>Cucujiformia</taxon>
        <taxon>Tenebrionidae</taxon>
        <taxon>Pimeliinae</taxon>
        <taxon>Asbolus</taxon>
    </lineage>
</organism>
<accession>A0A482W0C7</accession>
<dbReference type="Proteomes" id="UP000292052">
    <property type="component" value="Unassembled WGS sequence"/>
</dbReference>
<comment type="subcellular location">
    <subcellularLocation>
        <location evidence="1">Membrane</location>
        <topology evidence="1">Single-pass membrane protein</topology>
    </subcellularLocation>
</comment>
<evidence type="ECO:0000256" key="3">
    <source>
        <dbReference type="ARBA" id="ARBA00022692"/>
    </source>
</evidence>